<dbReference type="EMBL" id="QHCT01000002">
    <property type="protein sequence ID" value="RHX90677.1"/>
    <property type="molecule type" value="Genomic_DNA"/>
</dbReference>
<evidence type="ECO:0000313" key="2">
    <source>
        <dbReference type="Proteomes" id="UP000265798"/>
    </source>
</evidence>
<protein>
    <submittedName>
        <fullName evidence="1">Uncharacterized protein</fullName>
    </submittedName>
</protein>
<dbReference type="AlphaFoldDB" id="A0A396ZAF8"/>
<dbReference type="Proteomes" id="UP000265798">
    <property type="component" value="Unassembled WGS sequence"/>
</dbReference>
<dbReference type="RefSeq" id="WP_118968323.1">
    <property type="nucleotide sequence ID" value="NZ_QHCT01000002.1"/>
</dbReference>
<sequence length="65" mass="7632">MKFSEILQKANVSWKNSVSTKTLSFEEQARRRSKNEGLDSSLPFTENLLTEQQLLYISEYYLALR</sequence>
<evidence type="ECO:0000313" key="1">
    <source>
        <dbReference type="EMBL" id="RHX90677.1"/>
    </source>
</evidence>
<name>A0A396ZAF8_9LEPT</name>
<dbReference type="OrthoDB" id="344385at2"/>
<organism evidence="1 2">
    <name type="scientific">Leptospira stimsonii</name>
    <dbReference type="NCBI Taxonomy" id="2202203"/>
    <lineage>
        <taxon>Bacteria</taxon>
        <taxon>Pseudomonadati</taxon>
        <taxon>Spirochaetota</taxon>
        <taxon>Spirochaetia</taxon>
        <taxon>Leptospirales</taxon>
        <taxon>Leptospiraceae</taxon>
        <taxon>Leptospira</taxon>
    </lineage>
</organism>
<gene>
    <name evidence="1" type="ORF">DLM75_09785</name>
</gene>
<proteinExistence type="predicted"/>
<reference evidence="2" key="1">
    <citation type="submission" date="2018-05" db="EMBL/GenBank/DDBJ databases">
        <title>Leptospira yasudae sp. nov. and Leptospira stimsonii sp. nov., two pathogenic species of the genus Leptospira isolated from environmental sources.</title>
        <authorList>
            <person name="Casanovas-Massana A."/>
            <person name="Hamond C."/>
            <person name="Santos L.A."/>
            <person name="Hacker K.P."/>
            <person name="Balassiano I."/>
            <person name="Medeiros M.A."/>
            <person name="Reis M.G."/>
            <person name="Ko A.I."/>
            <person name="Wunder E.A."/>
        </authorList>
    </citation>
    <scope>NUCLEOTIDE SEQUENCE [LARGE SCALE GENOMIC DNA]</scope>
    <source>
        <strain evidence="2">Yale</strain>
    </source>
</reference>
<accession>A0A396ZAF8</accession>
<comment type="caution">
    <text evidence="1">The sequence shown here is derived from an EMBL/GenBank/DDBJ whole genome shotgun (WGS) entry which is preliminary data.</text>
</comment>